<dbReference type="HAMAP" id="MF_00972">
    <property type="entry name" value="tRNA_aden_deaminase"/>
    <property type="match status" value="1"/>
</dbReference>
<dbReference type="CDD" id="cd01285">
    <property type="entry name" value="nucleoside_deaminase"/>
    <property type="match status" value="1"/>
</dbReference>
<dbReference type="InterPro" id="IPR016193">
    <property type="entry name" value="Cytidine_deaminase-like"/>
</dbReference>
<reference evidence="10" key="1">
    <citation type="journal article" date="2021" name="PeerJ">
        <title>Extensive microbial diversity within the chicken gut microbiome revealed by metagenomics and culture.</title>
        <authorList>
            <person name="Gilroy R."/>
            <person name="Ravi A."/>
            <person name="Getino M."/>
            <person name="Pursley I."/>
            <person name="Horton D.L."/>
            <person name="Alikhan N.F."/>
            <person name="Baker D."/>
            <person name="Gharbi K."/>
            <person name="Hall N."/>
            <person name="Watson M."/>
            <person name="Adriaenssens E.M."/>
            <person name="Foster-Nyarko E."/>
            <person name="Jarju S."/>
            <person name="Secka A."/>
            <person name="Antonio M."/>
            <person name="Oren A."/>
            <person name="Chaudhuri R.R."/>
            <person name="La Ragione R."/>
            <person name="Hildebrand F."/>
            <person name="Pallen M.J."/>
        </authorList>
    </citation>
    <scope>NUCLEOTIDE SEQUENCE</scope>
    <source>
        <strain evidence="10">ChiSjej1B19-5720</strain>
    </source>
</reference>
<keyword evidence="6 8" id="KW-0862">Zinc</keyword>
<evidence type="ECO:0000259" key="9">
    <source>
        <dbReference type="PROSITE" id="PS51747"/>
    </source>
</evidence>
<dbReference type="GO" id="GO:0002100">
    <property type="term" value="P:tRNA wobble adenosine to inosine editing"/>
    <property type="evidence" value="ECO:0007669"/>
    <property type="project" value="UniProtKB-UniRule"/>
</dbReference>
<feature type="active site" description="Proton donor" evidence="8">
    <location>
        <position position="55"/>
    </location>
</feature>
<evidence type="ECO:0000256" key="1">
    <source>
        <dbReference type="ARBA" id="ARBA00010669"/>
    </source>
</evidence>
<dbReference type="FunFam" id="3.40.140.10:FF:000005">
    <property type="entry name" value="tRNA-specific adenosine deaminase"/>
    <property type="match status" value="1"/>
</dbReference>
<evidence type="ECO:0000313" key="10">
    <source>
        <dbReference type="EMBL" id="HJB29833.1"/>
    </source>
</evidence>
<dbReference type="SUPFAM" id="SSF53927">
    <property type="entry name" value="Cytidine deaminase-like"/>
    <property type="match status" value="1"/>
</dbReference>
<evidence type="ECO:0000256" key="4">
    <source>
        <dbReference type="ARBA" id="ARBA00022723"/>
    </source>
</evidence>
<evidence type="ECO:0000256" key="5">
    <source>
        <dbReference type="ARBA" id="ARBA00022801"/>
    </source>
</evidence>
<feature type="binding site" evidence="8">
    <location>
        <position position="86"/>
    </location>
    <ligand>
        <name>Zn(2+)</name>
        <dbReference type="ChEBI" id="CHEBI:29105"/>
        <note>catalytic</note>
    </ligand>
</feature>
<evidence type="ECO:0000313" key="11">
    <source>
        <dbReference type="Proteomes" id="UP000823842"/>
    </source>
</evidence>
<dbReference type="InterPro" id="IPR002125">
    <property type="entry name" value="CMP_dCMP_dom"/>
</dbReference>
<name>A0A9D2RWZ6_9FIRM</name>
<evidence type="ECO:0000256" key="7">
    <source>
        <dbReference type="ARBA" id="ARBA00048045"/>
    </source>
</evidence>
<dbReference type="Gene3D" id="3.40.140.10">
    <property type="entry name" value="Cytidine Deaminase, domain 2"/>
    <property type="match status" value="1"/>
</dbReference>
<proteinExistence type="inferred from homology"/>
<gene>
    <name evidence="8 10" type="primary">tadA</name>
    <name evidence="10" type="ORF">IAA06_13750</name>
</gene>
<comment type="similarity">
    <text evidence="1">Belongs to the cytidine and deoxycytidylate deaminase family. ADAT2 subfamily.</text>
</comment>
<evidence type="ECO:0000256" key="2">
    <source>
        <dbReference type="ARBA" id="ARBA00011738"/>
    </source>
</evidence>
<evidence type="ECO:0000256" key="8">
    <source>
        <dbReference type="HAMAP-Rule" id="MF_00972"/>
    </source>
</evidence>
<dbReference type="GO" id="GO:0008270">
    <property type="term" value="F:zinc ion binding"/>
    <property type="evidence" value="ECO:0007669"/>
    <property type="project" value="UniProtKB-UniRule"/>
</dbReference>
<comment type="caution">
    <text evidence="10">The sequence shown here is derived from an EMBL/GenBank/DDBJ whole genome shotgun (WGS) entry which is preliminary data.</text>
</comment>
<dbReference type="AlphaFoldDB" id="A0A9D2RWZ6"/>
<comment type="cofactor">
    <cofactor evidence="8">
        <name>Zn(2+)</name>
        <dbReference type="ChEBI" id="CHEBI:29105"/>
    </cofactor>
    <text evidence="8">Binds 1 zinc ion per subunit.</text>
</comment>
<keyword evidence="3 8" id="KW-0819">tRNA processing</keyword>
<accession>A0A9D2RWZ6</accession>
<comment type="subunit">
    <text evidence="2 8">Homodimer.</text>
</comment>
<comment type="catalytic activity">
    <reaction evidence="7 8">
        <text>adenosine(34) in tRNA + H2O + H(+) = inosine(34) in tRNA + NH4(+)</text>
        <dbReference type="Rhea" id="RHEA:43168"/>
        <dbReference type="Rhea" id="RHEA-COMP:10373"/>
        <dbReference type="Rhea" id="RHEA-COMP:10374"/>
        <dbReference type="ChEBI" id="CHEBI:15377"/>
        <dbReference type="ChEBI" id="CHEBI:15378"/>
        <dbReference type="ChEBI" id="CHEBI:28938"/>
        <dbReference type="ChEBI" id="CHEBI:74411"/>
        <dbReference type="ChEBI" id="CHEBI:82852"/>
        <dbReference type="EC" id="3.5.4.33"/>
    </reaction>
</comment>
<protein>
    <recommendedName>
        <fullName evidence="8">tRNA-specific adenosine deaminase</fullName>
        <ecNumber evidence="8">3.5.4.33</ecNumber>
    </recommendedName>
</protein>
<dbReference type="PROSITE" id="PS00903">
    <property type="entry name" value="CYT_DCMP_DEAMINASES_1"/>
    <property type="match status" value="1"/>
</dbReference>
<dbReference type="GO" id="GO:0052717">
    <property type="term" value="F:tRNA-specific adenosine-34 deaminase activity"/>
    <property type="evidence" value="ECO:0007669"/>
    <property type="project" value="UniProtKB-UniRule"/>
</dbReference>
<dbReference type="PANTHER" id="PTHR11079:SF202">
    <property type="entry name" value="TRNA-SPECIFIC ADENOSINE DEAMINASE"/>
    <property type="match status" value="1"/>
</dbReference>
<feature type="binding site" evidence="8">
    <location>
        <position position="53"/>
    </location>
    <ligand>
        <name>Zn(2+)</name>
        <dbReference type="ChEBI" id="CHEBI:29105"/>
        <note>catalytic</note>
    </ligand>
</feature>
<dbReference type="Pfam" id="PF00383">
    <property type="entry name" value="dCMP_cyt_deam_1"/>
    <property type="match status" value="1"/>
</dbReference>
<feature type="domain" description="CMP/dCMP-type deaminase" evidence="9">
    <location>
        <begin position="2"/>
        <end position="114"/>
    </location>
</feature>
<dbReference type="PANTHER" id="PTHR11079">
    <property type="entry name" value="CYTOSINE DEAMINASE FAMILY MEMBER"/>
    <property type="match status" value="1"/>
</dbReference>
<reference evidence="10" key="2">
    <citation type="submission" date="2021-04" db="EMBL/GenBank/DDBJ databases">
        <authorList>
            <person name="Gilroy R."/>
        </authorList>
    </citation>
    <scope>NUCLEOTIDE SEQUENCE</scope>
    <source>
        <strain evidence="10">ChiSjej1B19-5720</strain>
    </source>
</reference>
<sequence>MTEQERFMKEAIRQAKKAQALEEVPIGCVIVCQGKIIARGYNRRNTDKNTLSHAELNAIRKASKKLGDWRLEGCTMYVTLEPCQMCAGALVQSRIDEVVIGSMNPKAGCAGSVLNLLEMDGFNHKVVVTKGVLQEECSRMLSDFFRELREKKKRQKAALEEAAGQDKED</sequence>
<dbReference type="EMBL" id="DWYZ01000262">
    <property type="protein sequence ID" value="HJB29833.1"/>
    <property type="molecule type" value="Genomic_DNA"/>
</dbReference>
<dbReference type="Proteomes" id="UP000823842">
    <property type="component" value="Unassembled WGS sequence"/>
</dbReference>
<evidence type="ECO:0000256" key="6">
    <source>
        <dbReference type="ARBA" id="ARBA00022833"/>
    </source>
</evidence>
<organism evidence="10 11">
    <name type="scientific">Candidatus Blautia faecavium</name>
    <dbReference type="NCBI Taxonomy" id="2838487"/>
    <lineage>
        <taxon>Bacteria</taxon>
        <taxon>Bacillati</taxon>
        <taxon>Bacillota</taxon>
        <taxon>Clostridia</taxon>
        <taxon>Lachnospirales</taxon>
        <taxon>Lachnospiraceae</taxon>
        <taxon>Blautia</taxon>
    </lineage>
</organism>
<dbReference type="PROSITE" id="PS51747">
    <property type="entry name" value="CYT_DCMP_DEAMINASES_2"/>
    <property type="match status" value="1"/>
</dbReference>
<dbReference type="InterPro" id="IPR016192">
    <property type="entry name" value="APOBEC/CMP_deaminase_Zn-bd"/>
</dbReference>
<feature type="binding site" evidence="8">
    <location>
        <position position="83"/>
    </location>
    <ligand>
        <name>Zn(2+)</name>
        <dbReference type="ChEBI" id="CHEBI:29105"/>
        <note>catalytic</note>
    </ligand>
</feature>
<evidence type="ECO:0000256" key="3">
    <source>
        <dbReference type="ARBA" id="ARBA00022694"/>
    </source>
</evidence>
<comment type="function">
    <text evidence="8">Catalyzes the deamination of adenosine to inosine at the wobble position 34 of tRNA(Arg2).</text>
</comment>
<keyword evidence="5 8" id="KW-0378">Hydrolase</keyword>
<dbReference type="EC" id="3.5.4.33" evidence="8"/>
<dbReference type="InterPro" id="IPR028883">
    <property type="entry name" value="tRNA_aden_deaminase"/>
</dbReference>
<dbReference type="NCBIfam" id="NF008113">
    <property type="entry name" value="PRK10860.1"/>
    <property type="match status" value="1"/>
</dbReference>
<keyword evidence="4 8" id="KW-0479">Metal-binding</keyword>